<dbReference type="InterPro" id="IPR003593">
    <property type="entry name" value="AAA+_ATPase"/>
</dbReference>
<evidence type="ECO:0000256" key="9">
    <source>
        <dbReference type="ARBA" id="ARBA00023136"/>
    </source>
</evidence>
<dbReference type="InterPro" id="IPR003439">
    <property type="entry name" value="ABC_transporter-like_ATP-bd"/>
</dbReference>
<keyword evidence="3" id="KW-1003">Cell membrane</keyword>
<dbReference type="PROSITE" id="PS50893">
    <property type="entry name" value="ABC_TRANSPORTER_2"/>
    <property type="match status" value="1"/>
</dbReference>
<gene>
    <name evidence="14" type="ORF">D9753_12525</name>
</gene>
<dbReference type="SUPFAM" id="SSF90123">
    <property type="entry name" value="ABC transporter transmembrane region"/>
    <property type="match status" value="1"/>
</dbReference>
<dbReference type="OrthoDB" id="9806127at2"/>
<dbReference type="GO" id="GO:0140359">
    <property type="term" value="F:ABC-type transporter activity"/>
    <property type="evidence" value="ECO:0007669"/>
    <property type="project" value="InterPro"/>
</dbReference>
<dbReference type="PROSITE" id="PS00211">
    <property type="entry name" value="ABC_TRANSPORTER_1"/>
    <property type="match status" value="1"/>
</dbReference>
<proteinExistence type="inferred from homology"/>
<dbReference type="GO" id="GO:0016887">
    <property type="term" value="F:ATP hydrolysis activity"/>
    <property type="evidence" value="ECO:0007669"/>
    <property type="project" value="InterPro"/>
</dbReference>
<keyword evidence="5 11" id="KW-0812">Transmembrane</keyword>
<keyword evidence="9 11" id="KW-0472">Membrane</keyword>
<dbReference type="GO" id="GO:0005886">
    <property type="term" value="C:plasma membrane"/>
    <property type="evidence" value="ECO:0007669"/>
    <property type="project" value="UniProtKB-SubCell"/>
</dbReference>
<comment type="subcellular location">
    <subcellularLocation>
        <location evidence="1">Cell inner membrane</location>
        <topology evidence="1">Multi-pass membrane protein</topology>
    </subcellularLocation>
</comment>
<dbReference type="InterPro" id="IPR017871">
    <property type="entry name" value="ABC_transporter-like_CS"/>
</dbReference>
<dbReference type="SMART" id="SM00382">
    <property type="entry name" value="AAA"/>
    <property type="match status" value="1"/>
</dbReference>
<evidence type="ECO:0000313" key="15">
    <source>
        <dbReference type="Proteomes" id="UP000268329"/>
    </source>
</evidence>
<evidence type="ECO:0000313" key="14">
    <source>
        <dbReference type="EMBL" id="AYN39610.1"/>
    </source>
</evidence>
<feature type="domain" description="ABC transporter" evidence="12">
    <location>
        <begin position="351"/>
        <end position="602"/>
    </location>
</feature>
<dbReference type="KEGG" id="sdd:D9753_12525"/>
<feature type="transmembrane region" description="Helical" evidence="11">
    <location>
        <begin position="168"/>
        <end position="190"/>
    </location>
</feature>
<reference evidence="14 15" key="1">
    <citation type="submission" date="2018-10" db="EMBL/GenBank/DDBJ databases">
        <title>The genome of Streptomyces dangxiongensis Z022.</title>
        <authorList>
            <person name="Zhang B."/>
        </authorList>
    </citation>
    <scope>NUCLEOTIDE SEQUENCE [LARGE SCALE GENOMIC DNA]</scope>
    <source>
        <strain evidence="14 15">Z022</strain>
    </source>
</reference>
<evidence type="ECO:0000256" key="6">
    <source>
        <dbReference type="ARBA" id="ARBA00022741"/>
    </source>
</evidence>
<dbReference type="PANTHER" id="PTHR24221">
    <property type="entry name" value="ATP-BINDING CASSETTE SUB-FAMILY B"/>
    <property type="match status" value="1"/>
</dbReference>
<evidence type="ECO:0000256" key="7">
    <source>
        <dbReference type="ARBA" id="ARBA00022840"/>
    </source>
</evidence>
<dbReference type="AlphaFoldDB" id="A0A3G2JBA5"/>
<keyword evidence="7 14" id="KW-0067">ATP-binding</keyword>
<dbReference type="GO" id="GO:0005524">
    <property type="term" value="F:ATP binding"/>
    <property type="evidence" value="ECO:0007669"/>
    <property type="project" value="UniProtKB-KW"/>
</dbReference>
<comment type="similarity">
    <text evidence="10">Belongs to the ABC transporter superfamily. Siderophore-Fe(3+) uptake transporter (SIUT) (TC 3.A.1.21) family.</text>
</comment>
<evidence type="ECO:0000256" key="2">
    <source>
        <dbReference type="ARBA" id="ARBA00022448"/>
    </source>
</evidence>
<feature type="transmembrane region" description="Helical" evidence="11">
    <location>
        <begin position="262"/>
        <end position="279"/>
    </location>
</feature>
<dbReference type="PROSITE" id="PS50929">
    <property type="entry name" value="ABC_TM1F"/>
    <property type="match status" value="1"/>
</dbReference>
<keyword evidence="15" id="KW-1185">Reference proteome</keyword>
<evidence type="ECO:0000256" key="3">
    <source>
        <dbReference type="ARBA" id="ARBA00022475"/>
    </source>
</evidence>
<dbReference type="RefSeq" id="WP_121787097.1">
    <property type="nucleotide sequence ID" value="NZ_CP033073.1"/>
</dbReference>
<dbReference type="InterPro" id="IPR036640">
    <property type="entry name" value="ABC1_TM_sf"/>
</dbReference>
<dbReference type="EMBL" id="CP033073">
    <property type="protein sequence ID" value="AYN39610.1"/>
    <property type="molecule type" value="Genomic_DNA"/>
</dbReference>
<evidence type="ECO:0000256" key="11">
    <source>
        <dbReference type="SAM" id="Phobius"/>
    </source>
</evidence>
<evidence type="ECO:0000256" key="8">
    <source>
        <dbReference type="ARBA" id="ARBA00022989"/>
    </source>
</evidence>
<protein>
    <submittedName>
        <fullName evidence="14">ABC transporter ATP-binding protein</fullName>
    </submittedName>
</protein>
<evidence type="ECO:0000259" key="12">
    <source>
        <dbReference type="PROSITE" id="PS50893"/>
    </source>
</evidence>
<organism evidence="14 15">
    <name type="scientific">Streptomyces dangxiongensis</name>
    <dbReference type="NCBI Taxonomy" id="1442032"/>
    <lineage>
        <taxon>Bacteria</taxon>
        <taxon>Bacillati</taxon>
        <taxon>Actinomycetota</taxon>
        <taxon>Actinomycetes</taxon>
        <taxon>Kitasatosporales</taxon>
        <taxon>Streptomycetaceae</taxon>
        <taxon>Streptomyces</taxon>
    </lineage>
</organism>
<dbReference type="Gene3D" id="3.40.50.300">
    <property type="entry name" value="P-loop containing nucleotide triphosphate hydrolases"/>
    <property type="match status" value="1"/>
</dbReference>
<feature type="domain" description="ABC transmembrane type-1" evidence="13">
    <location>
        <begin position="35"/>
        <end position="309"/>
    </location>
</feature>
<keyword evidence="4" id="KW-0997">Cell inner membrane</keyword>
<dbReference type="SUPFAM" id="SSF52540">
    <property type="entry name" value="P-loop containing nucleoside triphosphate hydrolases"/>
    <property type="match status" value="1"/>
</dbReference>
<dbReference type="InterPro" id="IPR039421">
    <property type="entry name" value="Type_1_exporter"/>
</dbReference>
<dbReference type="InterPro" id="IPR027417">
    <property type="entry name" value="P-loop_NTPase"/>
</dbReference>
<evidence type="ECO:0000259" key="13">
    <source>
        <dbReference type="PROSITE" id="PS50929"/>
    </source>
</evidence>
<feature type="transmembrane region" description="Helical" evidence="11">
    <location>
        <begin position="35"/>
        <end position="56"/>
    </location>
</feature>
<feature type="transmembrane region" description="Helical" evidence="11">
    <location>
        <begin position="68"/>
        <end position="89"/>
    </location>
</feature>
<dbReference type="GO" id="GO:0034040">
    <property type="term" value="F:ATPase-coupled lipid transmembrane transporter activity"/>
    <property type="evidence" value="ECO:0007669"/>
    <property type="project" value="TreeGrafter"/>
</dbReference>
<evidence type="ECO:0000256" key="5">
    <source>
        <dbReference type="ARBA" id="ARBA00022692"/>
    </source>
</evidence>
<dbReference type="Proteomes" id="UP000268329">
    <property type="component" value="Chromosome"/>
</dbReference>
<keyword evidence="8 11" id="KW-1133">Transmembrane helix</keyword>
<evidence type="ECO:0000256" key="1">
    <source>
        <dbReference type="ARBA" id="ARBA00004429"/>
    </source>
</evidence>
<keyword evidence="2" id="KW-0813">Transport</keyword>
<keyword evidence="6" id="KW-0547">Nucleotide-binding</keyword>
<dbReference type="Pfam" id="PF00005">
    <property type="entry name" value="ABC_tran"/>
    <property type="match status" value="1"/>
</dbReference>
<accession>A0A3G2JBA5</accession>
<name>A0A3G2JBA5_9ACTN</name>
<sequence>MTITESGPVGGKTNSLLAVVKIVWAAAPGKAVAHLSLNILGGVLPVLTGWLVKVALDRLSDRISMGELLVPAVALAVVGVVQAFSQHAINYFRADLSRVTSIIAQGNLFTSVNGFVGLARLEDPSFLDRLRLASMSGRRSTNEVLEGSLGFARAVITSIGFLTSLTVIAPVMAAFLLIFAVPVLMAELALSRRRADMLLRISSHERREIFYDQLLTSPEAAKEVRLFGIGSFLLRRMQTERRHADRERRVVDRREFRTQSTLAALSASISGAGLVWALYASAHGSLSLGDVSIFIAAVAGVQAAAAALAAEGARVHHALALFQHYREIACMASDLPRSAEPAAVLPLRRGIEFQNVWFRYTEDQPWVLRGLNLCIPEGAAIGIVGVNGAGKSTLVKLLCRFYDPGKGAILWDGVDLRHMSPEDLRQRIGAVFQDYMSYDLSVRENIGIGDLSRLDDMPAIMEAAKLADAHETIVQLPHGYDTAITRIFFHGPEDDSDESSGVCLSGGQAQRVALARALLRNDRDLLILDEPSSGMDAEAEHEMQATLRVLRKGKTSLLISHRLGTLREADKIVVLADGVIAEDGTHKELLGRAGLYARLFTLQSAGYQESDDALSGRVGP</sequence>
<dbReference type="PANTHER" id="PTHR24221:SF646">
    <property type="entry name" value="HAEMOLYSIN SECRETION ATP-BINDING PROTEIN"/>
    <property type="match status" value="1"/>
</dbReference>
<evidence type="ECO:0000256" key="4">
    <source>
        <dbReference type="ARBA" id="ARBA00022519"/>
    </source>
</evidence>
<dbReference type="InterPro" id="IPR011527">
    <property type="entry name" value="ABC1_TM_dom"/>
</dbReference>
<dbReference type="FunFam" id="3.40.50.300:FF:000221">
    <property type="entry name" value="Multidrug ABC transporter ATP-binding protein"/>
    <property type="match status" value="1"/>
</dbReference>
<dbReference type="Gene3D" id="1.20.1560.10">
    <property type="entry name" value="ABC transporter type 1, transmembrane domain"/>
    <property type="match status" value="1"/>
</dbReference>
<evidence type="ECO:0000256" key="10">
    <source>
        <dbReference type="ARBA" id="ARBA00023455"/>
    </source>
</evidence>